<reference evidence="3" key="1">
    <citation type="submission" date="2021-01" db="EMBL/GenBank/DDBJ databases">
        <authorList>
            <person name="Corre E."/>
            <person name="Pelletier E."/>
            <person name="Niang G."/>
            <person name="Scheremetjew M."/>
            <person name="Finn R."/>
            <person name="Kale V."/>
            <person name="Holt S."/>
            <person name="Cochrane G."/>
            <person name="Meng A."/>
            <person name="Brown T."/>
            <person name="Cohen L."/>
        </authorList>
    </citation>
    <scope>NUCLEOTIDE SEQUENCE</scope>
    <source>
        <strain evidence="3">B650</strain>
    </source>
</reference>
<dbReference type="PANTHER" id="PTHR24412:SF489">
    <property type="entry name" value="RING FINGER DOMAIN AND KELCH REPEAT-CONTAINING PROTEIN DDB_G0271372"/>
    <property type="match status" value="1"/>
</dbReference>
<dbReference type="Pfam" id="PF24681">
    <property type="entry name" value="Kelch_KLHDC2_KLHL20_DRC7"/>
    <property type="match status" value="1"/>
</dbReference>
<dbReference type="Pfam" id="PF01344">
    <property type="entry name" value="Kelch_1"/>
    <property type="match status" value="1"/>
</dbReference>
<dbReference type="EMBL" id="HBGY01001119">
    <property type="protein sequence ID" value="CAD9556174.1"/>
    <property type="molecule type" value="Transcribed_RNA"/>
</dbReference>
<proteinExistence type="predicted"/>
<dbReference type="AlphaFoldDB" id="A0A7S2NRC4"/>
<name>A0A7S2NRC4_9STRA</name>
<accession>A0A7S2NRC4</accession>
<gene>
    <name evidence="3" type="ORF">LDAN0321_LOCUS760</name>
</gene>
<dbReference type="InterPro" id="IPR015915">
    <property type="entry name" value="Kelch-typ_b-propeller"/>
</dbReference>
<protein>
    <submittedName>
        <fullName evidence="3">Uncharacterized protein</fullName>
    </submittedName>
</protein>
<dbReference type="SUPFAM" id="SSF50965">
    <property type="entry name" value="Galactose oxidase, central domain"/>
    <property type="match status" value="1"/>
</dbReference>
<sequence length="304" mass="33986">MIIVGGWDAGTRRKLSTGIIYDSCTKQWTDLPHNMPVALGGCSVVADAKYAYVIGGVNENFVPDLVLETLEWTIMAPMSRLRKNCAAVLRGKYIYVFGGFHEAWLVSVERYSIAENSWQDLSDMPRKHYCSHPSAVIFDKDIYIMGSLKVLDIFDTVSLMWKAGEDPSRKFPKSASAITAVALKNRFLVVICGWKGQIGSIRRSCYIYDRIFNFWAKMPAALNINFSRTGHTAAVLDGKIVVFGGSDNRYLSASSIEFIDVDNLLDCVPLTYPLPSFYFNRILILEKDGGNQGKAPKTKMCDDD</sequence>
<evidence type="ECO:0000313" key="3">
    <source>
        <dbReference type="EMBL" id="CAD9556174.1"/>
    </source>
</evidence>
<dbReference type="InterPro" id="IPR006652">
    <property type="entry name" value="Kelch_1"/>
</dbReference>
<evidence type="ECO:0000256" key="2">
    <source>
        <dbReference type="ARBA" id="ARBA00022737"/>
    </source>
</evidence>
<keyword evidence="1" id="KW-0880">Kelch repeat</keyword>
<organism evidence="3">
    <name type="scientific">Leptocylindrus danicus</name>
    <dbReference type="NCBI Taxonomy" id="163516"/>
    <lineage>
        <taxon>Eukaryota</taxon>
        <taxon>Sar</taxon>
        <taxon>Stramenopiles</taxon>
        <taxon>Ochrophyta</taxon>
        <taxon>Bacillariophyta</taxon>
        <taxon>Coscinodiscophyceae</taxon>
        <taxon>Chaetocerotophycidae</taxon>
        <taxon>Leptocylindrales</taxon>
        <taxon>Leptocylindraceae</taxon>
        <taxon>Leptocylindrus</taxon>
    </lineage>
</organism>
<dbReference type="PANTHER" id="PTHR24412">
    <property type="entry name" value="KELCH PROTEIN"/>
    <property type="match status" value="1"/>
</dbReference>
<keyword evidence="2" id="KW-0677">Repeat</keyword>
<evidence type="ECO:0000256" key="1">
    <source>
        <dbReference type="ARBA" id="ARBA00022441"/>
    </source>
</evidence>
<dbReference type="Gene3D" id="2.120.10.80">
    <property type="entry name" value="Kelch-type beta propeller"/>
    <property type="match status" value="2"/>
</dbReference>
<dbReference type="InterPro" id="IPR011043">
    <property type="entry name" value="Gal_Oxase/kelch_b-propeller"/>
</dbReference>
<dbReference type="SMART" id="SM00612">
    <property type="entry name" value="Kelch"/>
    <property type="match status" value="4"/>
</dbReference>